<dbReference type="Pfam" id="PF13426">
    <property type="entry name" value="PAS_9"/>
    <property type="match status" value="1"/>
</dbReference>
<dbReference type="SMART" id="SM00086">
    <property type="entry name" value="PAC"/>
    <property type="match status" value="1"/>
</dbReference>
<dbReference type="InterPro" id="IPR003018">
    <property type="entry name" value="GAF"/>
</dbReference>
<dbReference type="SUPFAM" id="SSF55073">
    <property type="entry name" value="Nucleotide cyclase"/>
    <property type="match status" value="1"/>
</dbReference>
<dbReference type="Pfam" id="PF01590">
    <property type="entry name" value="GAF"/>
    <property type="match status" value="1"/>
</dbReference>
<dbReference type="InterPro" id="IPR043128">
    <property type="entry name" value="Rev_trsase/Diguanyl_cyclase"/>
</dbReference>
<feature type="domain" description="GGDEF" evidence="4">
    <location>
        <begin position="1650"/>
        <end position="1787"/>
    </location>
</feature>
<dbReference type="InterPro" id="IPR035965">
    <property type="entry name" value="PAS-like_dom_sf"/>
</dbReference>
<dbReference type="PANTHER" id="PTHR43642">
    <property type="entry name" value="HYBRID SIGNAL TRANSDUCTION HISTIDINE KINASE G"/>
    <property type="match status" value="1"/>
</dbReference>
<gene>
    <name evidence="5" type="ORF">ACFSC9_10490</name>
</gene>
<dbReference type="RefSeq" id="WP_347324885.1">
    <property type="nucleotide sequence ID" value="NZ_JBCGUH010000004.1"/>
</dbReference>
<dbReference type="NCBIfam" id="TIGR00229">
    <property type="entry name" value="sensory_box"/>
    <property type="match status" value="1"/>
</dbReference>
<feature type="domain" description="Protein kinase" evidence="2">
    <location>
        <begin position="8"/>
        <end position="274"/>
    </location>
</feature>
<dbReference type="EC" id="2.7.7.65" evidence="5"/>
<evidence type="ECO:0000256" key="1">
    <source>
        <dbReference type="ARBA" id="ARBA00004167"/>
    </source>
</evidence>
<comment type="caution">
    <text evidence="5">The sequence shown here is derived from an EMBL/GenBank/DDBJ whole genome shotgun (WGS) entry which is preliminary data.</text>
</comment>
<dbReference type="Gene3D" id="3.30.450.20">
    <property type="entry name" value="PAS domain"/>
    <property type="match status" value="1"/>
</dbReference>
<keyword evidence="5" id="KW-0548">Nucleotidyltransferase</keyword>
<dbReference type="Proteomes" id="UP001597233">
    <property type="component" value="Unassembled WGS sequence"/>
</dbReference>
<keyword evidence="5" id="KW-0808">Transferase</keyword>
<dbReference type="InterPro" id="IPR029016">
    <property type="entry name" value="GAF-like_dom_sf"/>
</dbReference>
<dbReference type="CDD" id="cd14014">
    <property type="entry name" value="STKc_PknB_like"/>
    <property type="match status" value="1"/>
</dbReference>
<evidence type="ECO:0000259" key="2">
    <source>
        <dbReference type="PROSITE" id="PS50011"/>
    </source>
</evidence>
<evidence type="ECO:0000259" key="3">
    <source>
        <dbReference type="PROSITE" id="PS50112"/>
    </source>
</evidence>
<dbReference type="Pfam" id="PF00069">
    <property type="entry name" value="Pkinase"/>
    <property type="match status" value="1"/>
</dbReference>
<dbReference type="EMBL" id="JBHUEH010000014">
    <property type="protein sequence ID" value="MFD1885956.1"/>
    <property type="molecule type" value="Genomic_DNA"/>
</dbReference>
<accession>A0ABW4RI67</accession>
<dbReference type="InterPro" id="IPR000160">
    <property type="entry name" value="GGDEF_dom"/>
</dbReference>
<evidence type="ECO:0000313" key="5">
    <source>
        <dbReference type="EMBL" id="MFD1885956.1"/>
    </source>
</evidence>
<dbReference type="SUPFAM" id="SSF55785">
    <property type="entry name" value="PYP-like sensor domain (PAS domain)"/>
    <property type="match status" value="1"/>
</dbReference>
<dbReference type="InterPro" id="IPR011009">
    <property type="entry name" value="Kinase-like_dom_sf"/>
</dbReference>
<evidence type="ECO:0000259" key="4">
    <source>
        <dbReference type="PROSITE" id="PS50887"/>
    </source>
</evidence>
<dbReference type="SMART" id="SM00065">
    <property type="entry name" value="GAF"/>
    <property type="match status" value="1"/>
</dbReference>
<dbReference type="InterPro" id="IPR001610">
    <property type="entry name" value="PAC"/>
</dbReference>
<organism evidence="5 6">
    <name type="scientific">Paenibacillus wenxiniae</name>
    <dbReference type="NCBI Taxonomy" id="1636843"/>
    <lineage>
        <taxon>Bacteria</taxon>
        <taxon>Bacillati</taxon>
        <taxon>Bacillota</taxon>
        <taxon>Bacilli</taxon>
        <taxon>Bacillales</taxon>
        <taxon>Paenibacillaceae</taxon>
        <taxon>Paenibacillus</taxon>
    </lineage>
</organism>
<protein>
    <submittedName>
        <fullName evidence="5">Diguanylate cyclase</fullName>
        <ecNumber evidence="5">2.7.7.65</ecNumber>
    </submittedName>
</protein>
<dbReference type="Gene3D" id="1.10.510.10">
    <property type="entry name" value="Transferase(Phosphotransferase) domain 1"/>
    <property type="match status" value="1"/>
</dbReference>
<dbReference type="PROSITE" id="PS50112">
    <property type="entry name" value="PAS"/>
    <property type="match status" value="1"/>
</dbReference>
<dbReference type="SUPFAM" id="SSF55781">
    <property type="entry name" value="GAF domain-like"/>
    <property type="match status" value="1"/>
</dbReference>
<dbReference type="Gene3D" id="3.40.50.300">
    <property type="entry name" value="P-loop containing nucleotide triphosphate hydrolases"/>
    <property type="match status" value="1"/>
</dbReference>
<sequence>MIWKDQKYTVIEEIADHGNKAIYRCINNLSGERVIAKVLGAKVSTYESIMRIKKEYKLLSELSPTISGIIRPIQLEERGGYMILTLEDISGDSLKSIMKQQHLDTQTVLQLAIKLTDIIGSIHDRQIIHKDIKPANLIWNRETDELRLIDFDLSVRWSNEKLDYVATGVMEGSLGYISPEQTGRINRTIDYRSDFYSLGVTLYEMLTGSRPHPVDTTMEQIYAIIARKPVSPYDQTSGKVPRTLSNIVMKLLEKSPEDRYRSAYGIRADLKKCLASPMNYQFKVGLEDRMTFFRIPQRLYGRDAELGMLEQALDRSIQERVQLVLVAGEAGVGKTALVNELQATVSTRKGYLVQGKFEQYNKNIPYSAFIEALRALLSQWFNSPDEERTSLQHALKLNLGTNAGLMTRWLPELEQLMGSQREPEELLPVEENNRFFQSVLRLLETLASQQKPIVLFMDDVQWADSSSVQLFTRLLESKTLKRVMIIASYRPNEVNEVHPLTVAIERVHEQEFIHQMHLQPLSEPVIRQFIKDTVDLNVQQLKWLAPVIHRQTGGNPFFVQEILKDLYKQSAIYFDHMNGEWSLNAVQIRALTSNEDLIDYLIQKMKTLSQETQLILSIAALIGRSFHWRVLKLIGYAEKDQLLSALLLAVEQDILVPLQSSYHLLDASTLSEDELERLNIQFAFQHDKLQQALYQMIEPELRQQLHIKLGWLLLDQQREQNVQTDIMDIAGHLNKGMKLISNPIEQERLIDVNMQAGRRAKKAFGYAAALKFLEAAMELCNHRHWSEQYERMYELHFLYSECAYLIQKRDQGDKMSMLLLERAHTDMECATIYEMRSSHYMYLGMMEEAIAAGVAGLHCLNFAVPKRLTMAVVGKELIAVKIKLGRRKAQELLEGPEVQDPRMKMIMRLLRGFAAPSFITGKKELFAWSVLRQTALSVRYGNSPESAGAYVGYAMLLSGLGDFKGAEDYGRLAVELNRNYKDLQWRSQIHVLYSLFCYSWSHDWETLEEQYSRTMDYSLQSGDMLYLAHACYYMNLWNPDMEIETYLQESDFMLDKIENTRYMPALATARLAQQKFRLLAGKLDNTDSLDEGVFSEKEYLDLLENARYYSGIAIYYVTHLQIAFLFEQRGRSRELLEQADRVMPTLAGSAFMEEAIFYTFMCLASDYDLYSIHEKRKVRRRMKRELRRMKKLAAYHPHNFLSQYEMMQAEWYRIGLNYREAEKHYHGALRHSEQGRFTRYKAIASELAGRFYLERQLPEIAAYYVKQASYYYSVWGAKAKVVQLQEAYEELMGHIQWLPLHGDQTMSISTENIDIHLLLKASQSFSREIEIDQLLHSIMNVVLINAGAQRGCMIMKSGPSLWAEGQYDESTDQVHVRVHRDQQTMGTEFPWLTLEEVSAGQETLIYNDARLSNRLSDVRYMTEHQPKSVLCMPLVNQERVIAVIYLENNLITGAFTRERLNMINLLSREMVYAIENASLYSELENLVTQRTEELEIKNDQLLKYLDIVDKNVIIANIDMYGRIIHVSEEFCFLTSYKREELIGKPHQFFKPPSSQKGDIVEPFTMNENRTWHGELVQFCRDQSKLWLDMVIEPEFDQDKLIGYTCIGHNITDKKQIEHLSITDELTGLYNRRYFNSQMPHKLEQAVIQQASITFILLDIDHYKKYNDAYGHYEGDNVLRIIGATLLEQVGYKSKAFRLGGEEFAILHIGGTYDQLSEYAERIRQSIEALQIPHAQSDAAPYVTMSIGVGFVEQAIADLSEEKLYRLADEALYQAKANRRNCVVIHTYQADTSYSEQADYSEAER</sequence>
<dbReference type="PROSITE" id="PS50011">
    <property type="entry name" value="PROTEIN_KINASE_DOM"/>
    <property type="match status" value="1"/>
</dbReference>
<dbReference type="GO" id="GO:0052621">
    <property type="term" value="F:diguanylate cyclase activity"/>
    <property type="evidence" value="ECO:0007669"/>
    <property type="project" value="UniProtKB-EC"/>
</dbReference>
<proteinExistence type="predicted"/>
<dbReference type="InterPro" id="IPR041664">
    <property type="entry name" value="AAA_16"/>
</dbReference>
<dbReference type="CDD" id="cd01949">
    <property type="entry name" value="GGDEF"/>
    <property type="match status" value="1"/>
</dbReference>
<dbReference type="SMART" id="SM00220">
    <property type="entry name" value="S_TKc"/>
    <property type="match status" value="1"/>
</dbReference>
<evidence type="ECO:0000313" key="6">
    <source>
        <dbReference type="Proteomes" id="UP001597233"/>
    </source>
</evidence>
<dbReference type="InterPro" id="IPR027417">
    <property type="entry name" value="P-loop_NTPase"/>
</dbReference>
<dbReference type="InterPro" id="IPR000719">
    <property type="entry name" value="Prot_kinase_dom"/>
</dbReference>
<dbReference type="Pfam" id="PF13191">
    <property type="entry name" value="AAA_16"/>
    <property type="match status" value="1"/>
</dbReference>
<dbReference type="Gene3D" id="3.30.450.40">
    <property type="match status" value="1"/>
</dbReference>
<dbReference type="Gene3D" id="3.30.70.270">
    <property type="match status" value="1"/>
</dbReference>
<dbReference type="CDD" id="cd00130">
    <property type="entry name" value="PAS"/>
    <property type="match status" value="1"/>
</dbReference>
<dbReference type="SUPFAM" id="SSF56112">
    <property type="entry name" value="Protein kinase-like (PK-like)"/>
    <property type="match status" value="1"/>
</dbReference>
<dbReference type="NCBIfam" id="TIGR00254">
    <property type="entry name" value="GGDEF"/>
    <property type="match status" value="1"/>
</dbReference>
<reference evidence="6" key="1">
    <citation type="journal article" date="2019" name="Int. J. Syst. Evol. Microbiol.">
        <title>The Global Catalogue of Microorganisms (GCM) 10K type strain sequencing project: providing services to taxonomists for standard genome sequencing and annotation.</title>
        <authorList>
            <consortium name="The Broad Institute Genomics Platform"/>
            <consortium name="The Broad Institute Genome Sequencing Center for Infectious Disease"/>
            <person name="Wu L."/>
            <person name="Ma J."/>
        </authorList>
    </citation>
    <scope>NUCLEOTIDE SEQUENCE [LARGE SCALE GENOMIC DNA]</scope>
    <source>
        <strain evidence="6">CCUG 54950</strain>
    </source>
</reference>
<dbReference type="SMART" id="SM00267">
    <property type="entry name" value="GGDEF"/>
    <property type="match status" value="1"/>
</dbReference>
<dbReference type="InterPro" id="IPR053159">
    <property type="entry name" value="Hybrid_Histidine_Kinase"/>
</dbReference>
<comment type="subcellular location">
    <subcellularLocation>
        <location evidence="1">Membrane</location>
        <topology evidence="1">Single-pass membrane protein</topology>
    </subcellularLocation>
</comment>
<dbReference type="SUPFAM" id="SSF52540">
    <property type="entry name" value="P-loop containing nucleoside triphosphate hydrolases"/>
    <property type="match status" value="1"/>
</dbReference>
<keyword evidence="6" id="KW-1185">Reference proteome</keyword>
<dbReference type="InterPro" id="IPR029787">
    <property type="entry name" value="Nucleotide_cyclase"/>
</dbReference>
<dbReference type="InterPro" id="IPR000014">
    <property type="entry name" value="PAS"/>
</dbReference>
<name>A0ABW4RI67_9BACL</name>
<feature type="domain" description="PAS" evidence="3">
    <location>
        <begin position="1517"/>
        <end position="1551"/>
    </location>
</feature>
<dbReference type="PANTHER" id="PTHR43642:SF1">
    <property type="entry name" value="HYBRID SIGNAL TRANSDUCTION HISTIDINE KINASE G"/>
    <property type="match status" value="1"/>
</dbReference>
<dbReference type="PROSITE" id="PS50887">
    <property type="entry name" value="GGDEF"/>
    <property type="match status" value="1"/>
</dbReference>
<dbReference type="Pfam" id="PF00990">
    <property type="entry name" value="GGDEF"/>
    <property type="match status" value="1"/>
</dbReference>